<keyword evidence="3" id="KW-1185">Reference proteome</keyword>
<dbReference type="AlphaFoldDB" id="A0A2X0KM18"/>
<feature type="region of interest" description="Disordered" evidence="1">
    <location>
        <begin position="221"/>
        <end position="246"/>
    </location>
</feature>
<feature type="region of interest" description="Disordered" evidence="1">
    <location>
        <begin position="285"/>
        <end position="322"/>
    </location>
</feature>
<gene>
    <name evidence="2" type="ORF">BZ3500_MVSOF-1268-A1-R1_CHR5-2G07715</name>
</gene>
<reference evidence="3" key="1">
    <citation type="submission" date="2016-10" db="EMBL/GenBank/DDBJ databases">
        <authorList>
            <person name="Jeantristanb JTB J.-T."/>
            <person name="Ricardo R."/>
        </authorList>
    </citation>
    <scope>NUCLEOTIDE SEQUENCE [LARGE SCALE GENOMIC DNA]</scope>
</reference>
<protein>
    <submittedName>
        <fullName evidence="2">BZ3500_MvSof-1268-A1-R1_Chr5-2g07715 protein</fullName>
    </submittedName>
</protein>
<organism evidence="2 3">
    <name type="scientific">Microbotryum saponariae</name>
    <dbReference type="NCBI Taxonomy" id="289078"/>
    <lineage>
        <taxon>Eukaryota</taxon>
        <taxon>Fungi</taxon>
        <taxon>Dikarya</taxon>
        <taxon>Basidiomycota</taxon>
        <taxon>Pucciniomycotina</taxon>
        <taxon>Microbotryomycetes</taxon>
        <taxon>Microbotryales</taxon>
        <taxon>Microbotryaceae</taxon>
        <taxon>Microbotryum</taxon>
    </lineage>
</organism>
<sequence>MTPECCSDDVDSNADSDPAVDDSEASSSDGGEEAMDRLRQVVNLLENCAPNHLQLEYDTMQAKQSRLRQWPLILGNRKKADECKLKDTRPILKLPLYIDTEDKDIERECSSHLKIMIPASNVSVALIYRLGDHEGRVTLESVRKPATVMRTIARQIVLRCGCFVVAAPVALRCKVNHNHHDVSKRKLYLSADRIAESGQQIKRHAYVLDVVIHTRLRCDMESEANSDPPPPSPRFDGGDWSSSSSSSSALRESLLELEVKPLGSPKVEILAPTPVLIDPSISTMDTSHSNFDPQRTIPLVSRNPRSSSAPSSTTIGLMPATPPMRRQRVPLEVVGSLSRYQRRTLAARSTILISASAQVLANRSARGKNPLSKLRGFAQALHSMSGSQDKFNVEVTCSSCKKRSEIVDPKPCHDE</sequence>
<dbReference type="Proteomes" id="UP000249723">
    <property type="component" value="Unassembled WGS sequence"/>
</dbReference>
<evidence type="ECO:0000313" key="2">
    <source>
        <dbReference type="EMBL" id="SCZ92216.1"/>
    </source>
</evidence>
<feature type="compositionally biased region" description="Low complexity" evidence="1">
    <location>
        <begin position="301"/>
        <end position="312"/>
    </location>
</feature>
<name>A0A2X0KM18_9BASI</name>
<dbReference type="EMBL" id="FMWP01000018">
    <property type="protein sequence ID" value="SCZ92216.1"/>
    <property type="molecule type" value="Genomic_DNA"/>
</dbReference>
<feature type="region of interest" description="Disordered" evidence="1">
    <location>
        <begin position="1"/>
        <end position="33"/>
    </location>
</feature>
<accession>A0A2X0KM18</accession>
<evidence type="ECO:0000256" key="1">
    <source>
        <dbReference type="SAM" id="MobiDB-lite"/>
    </source>
</evidence>
<evidence type="ECO:0000313" key="3">
    <source>
        <dbReference type="Proteomes" id="UP000249723"/>
    </source>
</evidence>
<feature type="compositionally biased region" description="Acidic residues" evidence="1">
    <location>
        <begin position="1"/>
        <end position="24"/>
    </location>
</feature>
<proteinExistence type="predicted"/>